<dbReference type="AlphaFoldDB" id="A0A286UP86"/>
<evidence type="ECO:0000313" key="2">
    <source>
        <dbReference type="EMBL" id="PAV21403.1"/>
    </source>
</evidence>
<dbReference type="InterPro" id="IPR011993">
    <property type="entry name" value="PH-like_dom_sf"/>
</dbReference>
<feature type="region of interest" description="Disordered" evidence="1">
    <location>
        <begin position="138"/>
        <end position="183"/>
    </location>
</feature>
<evidence type="ECO:0000256" key="1">
    <source>
        <dbReference type="SAM" id="MobiDB-lite"/>
    </source>
</evidence>
<sequence>MALNWTMLDQKRLPVPLPDEINILTINDGAEVILTIPNSGGPKRLKETGRIHLTDHRLIFVAPPNPTFDSLSVPLASIISTSYEQPVFGSNYLTFEIKPTPDGGLSAGTKAEIRLKDQGIFQFVSSLEKSRERAIYMKRQMESEMDTLPTYDSRSADRTPEPRASSSNVPLPTPGELPPSYDA</sequence>
<dbReference type="GO" id="GO:0031490">
    <property type="term" value="F:chromatin DNA binding"/>
    <property type="evidence" value="ECO:0007669"/>
    <property type="project" value="TreeGrafter"/>
</dbReference>
<dbReference type="GO" id="GO:0005634">
    <property type="term" value="C:nucleus"/>
    <property type="evidence" value="ECO:0007669"/>
    <property type="project" value="TreeGrafter"/>
</dbReference>
<dbReference type="FunCoup" id="A0A286UP86">
    <property type="interactions" value="181"/>
</dbReference>
<dbReference type="OrthoDB" id="1259151at2759"/>
<name>A0A286UP86_9AGAM</name>
<dbReference type="PANTHER" id="PTHR31606">
    <property type="entry name" value="WW DOMAIN BINDING PROTEIN 2, ISOFORM E"/>
    <property type="match status" value="1"/>
</dbReference>
<reference evidence="2 3" key="1">
    <citation type="journal article" date="2017" name="Mol. Ecol.">
        <title>Comparative and population genomic landscape of Phellinus noxius: A hypervariable fungus causing root rot in trees.</title>
        <authorList>
            <person name="Chung C.L."/>
            <person name="Lee T.J."/>
            <person name="Akiba M."/>
            <person name="Lee H.H."/>
            <person name="Kuo T.H."/>
            <person name="Liu D."/>
            <person name="Ke H.M."/>
            <person name="Yokoi T."/>
            <person name="Roa M.B."/>
            <person name="Lu M.J."/>
            <person name="Chang Y.Y."/>
            <person name="Ann P.J."/>
            <person name="Tsai J.N."/>
            <person name="Chen C.Y."/>
            <person name="Tzean S.S."/>
            <person name="Ota Y."/>
            <person name="Hattori T."/>
            <person name="Sahashi N."/>
            <person name="Liou R.F."/>
            <person name="Kikuchi T."/>
            <person name="Tsai I.J."/>
        </authorList>
    </citation>
    <scope>NUCLEOTIDE SEQUENCE [LARGE SCALE GENOMIC DNA]</scope>
    <source>
        <strain evidence="2 3">FFPRI411160</strain>
    </source>
</reference>
<gene>
    <name evidence="2" type="ORF">PNOK_0403000</name>
</gene>
<keyword evidence="3" id="KW-1185">Reference proteome</keyword>
<dbReference type="STRING" id="2282107.A0A286UP86"/>
<organism evidence="2 3">
    <name type="scientific">Pyrrhoderma noxium</name>
    <dbReference type="NCBI Taxonomy" id="2282107"/>
    <lineage>
        <taxon>Eukaryota</taxon>
        <taxon>Fungi</taxon>
        <taxon>Dikarya</taxon>
        <taxon>Basidiomycota</taxon>
        <taxon>Agaricomycotina</taxon>
        <taxon>Agaricomycetes</taxon>
        <taxon>Hymenochaetales</taxon>
        <taxon>Hymenochaetaceae</taxon>
        <taxon>Pyrrhoderma</taxon>
    </lineage>
</organism>
<protein>
    <submittedName>
        <fullName evidence="2">Ww domain binding protein</fullName>
    </submittedName>
</protein>
<comment type="caution">
    <text evidence="2">The sequence shown here is derived from an EMBL/GenBank/DDBJ whole genome shotgun (WGS) entry which is preliminary data.</text>
</comment>
<proteinExistence type="predicted"/>
<dbReference type="SUPFAM" id="SSF50729">
    <property type="entry name" value="PH domain-like"/>
    <property type="match status" value="1"/>
</dbReference>
<dbReference type="Gene3D" id="2.30.29.30">
    <property type="entry name" value="Pleckstrin-homology domain (PH domain)/Phosphotyrosine-binding domain (PTB)"/>
    <property type="match status" value="1"/>
</dbReference>
<accession>A0A286UP86</accession>
<dbReference type="Proteomes" id="UP000217199">
    <property type="component" value="Unassembled WGS sequence"/>
</dbReference>
<evidence type="ECO:0000313" key="3">
    <source>
        <dbReference type="Proteomes" id="UP000217199"/>
    </source>
</evidence>
<dbReference type="InParanoid" id="A0A286UP86"/>
<dbReference type="CDD" id="cd13214">
    <property type="entry name" value="PH-GRAM_WBP2"/>
    <property type="match status" value="1"/>
</dbReference>
<dbReference type="PANTHER" id="PTHR31606:SF1">
    <property type="entry name" value="WW DOMAIN BINDING PROTEIN 2, ISOFORM E"/>
    <property type="match status" value="1"/>
</dbReference>
<dbReference type="GO" id="GO:0003713">
    <property type="term" value="F:transcription coactivator activity"/>
    <property type="evidence" value="ECO:0007669"/>
    <property type="project" value="InterPro"/>
</dbReference>
<dbReference type="EMBL" id="NBII01000003">
    <property type="protein sequence ID" value="PAV21403.1"/>
    <property type="molecule type" value="Genomic_DNA"/>
</dbReference>
<dbReference type="InterPro" id="IPR044852">
    <property type="entry name" value="WBP2-like"/>
</dbReference>